<evidence type="ECO:0000256" key="1">
    <source>
        <dbReference type="SAM" id="MobiDB-lite"/>
    </source>
</evidence>
<evidence type="ECO:0000256" key="2">
    <source>
        <dbReference type="SAM" id="Phobius"/>
    </source>
</evidence>
<sequence length="581" mass="62563">MDQLKEYFAVAVKYGFWIGCGTVFLLSLVFWYLSTSTLATEAEKQTSSIKASISTVSQIQSELSMHPNAQSHAEMQKLIEDRQNQVLESWETLFERQSEILVWPEDVLTKKFVDQYRNKIPIEYYVEYPTPEADSLTTSMRSTYAKHIKNELPDLAEIAGAEWTANFDTSSNNAGMMGGGMGVARRNIDPNLREEAILGLRQGPLVVWTQQSQANLLTDLFPWRQAGLPNTLEIYYSQENLWVLRQLLEIIGKVNGPAKQPYQAKIHEINGIKIGSSVVFGAGQISAPGSSRVSTGMGMGMGMSDMGMDDMGMDDFGMGMGMGEEDESPDPAEFRYVSESLEKIAAVDLRSALKDIKPQNVALAIAKRLPVMMSLKMNQRAIPELLAACGSAKLMVKVRQTRIMPKGKVSTASSGGGGGGGMGMDMGMDDLEMEDGMGMGMGMGGSSMGRGMTGNDQPIDEFPLDMQVEIYGLIYIYNPPDLDKLAIEQINEETVEQAVQDLSGEVKEPVQPAAPAVDPPAAGGDDAVLPTPDPATVPATPPAPGGQPAEVPADPASVPTEAPAPAAPVTSLPPSNLTPTG</sequence>
<keyword evidence="4" id="KW-1185">Reference proteome</keyword>
<keyword evidence="2" id="KW-0812">Transmembrane</keyword>
<evidence type="ECO:0000313" key="3">
    <source>
        <dbReference type="EMBL" id="KAA1261632.1"/>
    </source>
</evidence>
<feature type="compositionally biased region" description="Low complexity" evidence="1">
    <location>
        <begin position="555"/>
        <end position="570"/>
    </location>
</feature>
<keyword evidence="2" id="KW-0472">Membrane</keyword>
<dbReference type="AlphaFoldDB" id="A0A5B1CMQ2"/>
<dbReference type="Proteomes" id="UP000322699">
    <property type="component" value="Unassembled WGS sequence"/>
</dbReference>
<feature type="compositionally biased region" description="Low complexity" evidence="1">
    <location>
        <begin position="509"/>
        <end position="530"/>
    </location>
</feature>
<gene>
    <name evidence="3" type="ORF">LF1_41870</name>
</gene>
<feature type="compositionally biased region" description="Polar residues" evidence="1">
    <location>
        <begin position="572"/>
        <end position="581"/>
    </location>
</feature>
<proteinExistence type="predicted"/>
<organism evidence="3 4">
    <name type="scientific">Rubripirellula obstinata</name>
    <dbReference type="NCBI Taxonomy" id="406547"/>
    <lineage>
        <taxon>Bacteria</taxon>
        <taxon>Pseudomonadati</taxon>
        <taxon>Planctomycetota</taxon>
        <taxon>Planctomycetia</taxon>
        <taxon>Pirellulales</taxon>
        <taxon>Pirellulaceae</taxon>
        <taxon>Rubripirellula</taxon>
    </lineage>
</organism>
<reference evidence="3 4" key="1">
    <citation type="submission" date="2019-08" db="EMBL/GenBank/DDBJ databases">
        <title>Deep-cultivation of Planctomycetes and their phenomic and genomic characterization uncovers novel biology.</title>
        <authorList>
            <person name="Wiegand S."/>
            <person name="Jogler M."/>
            <person name="Boedeker C."/>
            <person name="Pinto D."/>
            <person name="Vollmers J."/>
            <person name="Rivas-Marin E."/>
            <person name="Kohn T."/>
            <person name="Peeters S.H."/>
            <person name="Heuer A."/>
            <person name="Rast P."/>
            <person name="Oberbeckmann S."/>
            <person name="Bunk B."/>
            <person name="Jeske O."/>
            <person name="Meyerdierks A."/>
            <person name="Storesund J.E."/>
            <person name="Kallscheuer N."/>
            <person name="Luecker S."/>
            <person name="Lage O.M."/>
            <person name="Pohl T."/>
            <person name="Merkel B.J."/>
            <person name="Hornburger P."/>
            <person name="Mueller R.-W."/>
            <person name="Bruemmer F."/>
            <person name="Labrenz M."/>
            <person name="Spormann A.M."/>
            <person name="Op Den Camp H."/>
            <person name="Overmann J."/>
            <person name="Amann R."/>
            <person name="Jetten M.S.M."/>
            <person name="Mascher T."/>
            <person name="Medema M.H."/>
            <person name="Devos D.P."/>
            <person name="Kaster A.-K."/>
            <person name="Ovreas L."/>
            <person name="Rohde M."/>
            <person name="Galperin M.Y."/>
            <person name="Jogler C."/>
        </authorList>
    </citation>
    <scope>NUCLEOTIDE SEQUENCE [LARGE SCALE GENOMIC DNA]</scope>
    <source>
        <strain evidence="3 4">LF1</strain>
    </source>
</reference>
<keyword evidence="2" id="KW-1133">Transmembrane helix</keyword>
<dbReference type="EMBL" id="VRLW01000001">
    <property type="protein sequence ID" value="KAA1261632.1"/>
    <property type="molecule type" value="Genomic_DNA"/>
</dbReference>
<accession>A0A5B1CMQ2</accession>
<evidence type="ECO:0000313" key="4">
    <source>
        <dbReference type="Proteomes" id="UP000322699"/>
    </source>
</evidence>
<dbReference type="RefSeq" id="WP_068262320.1">
    <property type="nucleotide sequence ID" value="NZ_LWSK01000034.1"/>
</dbReference>
<protein>
    <submittedName>
        <fullName evidence="3">Uncharacterized protein</fullName>
    </submittedName>
</protein>
<comment type="caution">
    <text evidence="3">The sequence shown here is derived from an EMBL/GenBank/DDBJ whole genome shotgun (WGS) entry which is preliminary data.</text>
</comment>
<feature type="transmembrane region" description="Helical" evidence="2">
    <location>
        <begin position="12"/>
        <end position="33"/>
    </location>
</feature>
<feature type="compositionally biased region" description="Pro residues" evidence="1">
    <location>
        <begin position="531"/>
        <end position="545"/>
    </location>
</feature>
<feature type="region of interest" description="Disordered" evidence="1">
    <location>
        <begin position="506"/>
        <end position="581"/>
    </location>
</feature>
<name>A0A5B1CMQ2_9BACT</name>